<dbReference type="KEGG" id="vsh:BSZ05_22770"/>
<dbReference type="EMBL" id="CP018309">
    <property type="protein sequence ID" value="ASI93339.1"/>
    <property type="molecule type" value="Genomic_DNA"/>
</dbReference>
<gene>
    <name evidence="2" type="ORF">BSZ05_22770</name>
</gene>
<protein>
    <submittedName>
        <fullName evidence="2">Uncharacterized protein</fullName>
    </submittedName>
</protein>
<keyword evidence="1" id="KW-0812">Transmembrane</keyword>
<keyword evidence="1" id="KW-0472">Membrane</keyword>
<name>A0AAN1FMD3_9VIBR</name>
<sequence>MEFNILSVTFDGLSTALNVNLPVSVSFVLAAVVIIIILKKFARGFKGFSADEVTIKDPFTGTEIKVKANIEDKKIAHRIWTELVTRKAALPFQRDKDVIVEVYDSWHTLFKCVREQIAAIPVEKLCGREKQDIEALIDISTKVLNEGLRPHLTEWQAKYRAWYEMAKAKDNSKSPQELQRDYPEYSSLVDDIERVNGKLKEFADELKKIVRAS</sequence>
<evidence type="ECO:0000313" key="2">
    <source>
        <dbReference type="EMBL" id="ASI93339.1"/>
    </source>
</evidence>
<evidence type="ECO:0000256" key="1">
    <source>
        <dbReference type="SAM" id="Phobius"/>
    </source>
</evidence>
<proteinExistence type="predicted"/>
<reference evidence="3" key="1">
    <citation type="submission" date="2016-12" db="EMBL/GenBank/DDBJ databases">
        <title>Comparative genomic analysis reveals the diversity, evolution, and environmental adaptation strategies of the genus Vibrio.</title>
        <authorList>
            <person name="Lin H."/>
            <person name="Wang X."/>
            <person name="Zhang X.-H."/>
        </authorList>
    </citation>
    <scope>NUCLEOTIDE SEQUENCE [LARGE SCALE GENOMIC DNA]</scope>
    <source>
        <strain evidence="3">QT6D1</strain>
    </source>
</reference>
<feature type="transmembrane region" description="Helical" evidence="1">
    <location>
        <begin position="20"/>
        <end position="38"/>
    </location>
</feature>
<dbReference type="AlphaFoldDB" id="A0AAN1FMD3"/>
<evidence type="ECO:0000313" key="3">
    <source>
        <dbReference type="Proteomes" id="UP000197092"/>
    </source>
</evidence>
<organism evidence="2 3">
    <name type="scientific">Vibrio mediterranei</name>
    <dbReference type="NCBI Taxonomy" id="689"/>
    <lineage>
        <taxon>Bacteria</taxon>
        <taxon>Pseudomonadati</taxon>
        <taxon>Pseudomonadota</taxon>
        <taxon>Gammaproteobacteria</taxon>
        <taxon>Vibrionales</taxon>
        <taxon>Vibrionaceae</taxon>
        <taxon>Vibrio</taxon>
    </lineage>
</organism>
<keyword evidence="1" id="KW-1133">Transmembrane helix</keyword>
<dbReference type="Proteomes" id="UP000197092">
    <property type="component" value="Chromosome 2"/>
</dbReference>
<accession>A0AAN1FMD3</accession>